<proteinExistence type="predicted"/>
<feature type="compositionally biased region" description="Polar residues" evidence="1">
    <location>
        <begin position="79"/>
        <end position="91"/>
    </location>
</feature>
<feature type="compositionally biased region" description="Pro residues" evidence="1">
    <location>
        <begin position="296"/>
        <end position="305"/>
    </location>
</feature>
<feature type="compositionally biased region" description="Basic and acidic residues" evidence="1">
    <location>
        <begin position="634"/>
        <end position="652"/>
    </location>
</feature>
<feature type="compositionally biased region" description="Polar residues" evidence="1">
    <location>
        <begin position="385"/>
        <end position="396"/>
    </location>
</feature>
<feature type="compositionally biased region" description="Low complexity" evidence="1">
    <location>
        <begin position="653"/>
        <end position="663"/>
    </location>
</feature>
<feature type="compositionally biased region" description="Polar residues" evidence="1">
    <location>
        <begin position="280"/>
        <end position="291"/>
    </location>
</feature>
<feature type="compositionally biased region" description="Low complexity" evidence="1">
    <location>
        <begin position="496"/>
        <end position="508"/>
    </location>
</feature>
<feature type="compositionally biased region" description="Low complexity" evidence="1">
    <location>
        <begin position="694"/>
        <end position="706"/>
    </location>
</feature>
<name>A0ABR2Z7S5_9AGAR</name>
<feature type="compositionally biased region" description="Gly residues" evidence="1">
    <location>
        <begin position="730"/>
        <end position="740"/>
    </location>
</feature>
<feature type="compositionally biased region" description="Low complexity" evidence="1">
    <location>
        <begin position="252"/>
        <end position="269"/>
    </location>
</feature>
<keyword evidence="3" id="KW-1185">Reference proteome</keyword>
<feature type="region of interest" description="Disordered" evidence="1">
    <location>
        <begin position="15"/>
        <end position="146"/>
    </location>
</feature>
<feature type="region of interest" description="Disordered" evidence="1">
    <location>
        <begin position="627"/>
        <end position="777"/>
    </location>
</feature>
<feature type="region of interest" description="Disordered" evidence="1">
    <location>
        <begin position="246"/>
        <end position="315"/>
    </location>
</feature>
<feature type="compositionally biased region" description="Low complexity" evidence="1">
    <location>
        <begin position="343"/>
        <end position="354"/>
    </location>
</feature>
<gene>
    <name evidence="2" type="ORF">AAF712_016040</name>
</gene>
<feature type="region of interest" description="Disordered" evidence="1">
    <location>
        <begin position="328"/>
        <end position="513"/>
    </location>
</feature>
<evidence type="ECO:0000313" key="3">
    <source>
        <dbReference type="Proteomes" id="UP001437256"/>
    </source>
</evidence>
<sequence>MFSSLSSFLPSALHLNNANTNENSPAIDVDDDEDDEQQRQQEAGDEGENENDTGKRKKKDKSPHETFIFVRPPPAKSNHPLNLQVQLVPPNSRQRRQSIDSRIDASDTEGDSGGVSLSRTPSVTSEASAYSTSGYGSTSSFASYNSTASTTTGRRMIIPLYNLQAHNVMTNTIVDAGTDAKIARFLKRGIEMIDLAILEPVEVWVTPSGAAQAQIVSTAMVRGGTASSRGSLDVGSDQHSLRNRISFLGRPGTSHSPGSSALSLSSAGGDHNHHHHELESTSANHANANTLSIPVPTSPPAPSSPSPSMSAPAKKGNIFGKLFDRKKKEVAPPGPSAPDVKVTTPNTPTFHSPTTPTPVPSPSSRHSRGLSSSFAGAFKKSSASPTPGSSTLDPNATPNPNNHGKKGGNGFLRPHTSSGIVKRPTSLLLGGNGGAAGAANVTAASEDEVTSDRHSDRKGGSRSSSRSRGGADEVHEQHRHQNAHSPVPTPSSSRFNNNNTGPGPTSPSHSQIQDKNARAIPTLPATLGITPTLSTPGGPNVLMSGLFSSFSSKGYPPPKELGFGKGPAMYVWVVRRWFKGAERSFVEKGLVGLGIKGIEGLPGGSSNDENSGVDMTQIEVRVEWKRGGRKKREKLREKKRREQEIEKEERSRNNSANTSRRSSIAPPTASVAGGSGQEALSSGVPSSSNTSLHTDTTTGEEAQGETTVERKKKNRLSTISIGSLGASSDGHGGTSGGGLFRKGSRRQRGAVPLTPSTTVDSDGEDSDPEDSETPWGCTVKVRRLVAAAGGGKSGPVKVKAGTLSPTPHHPKVVAMLKVPFPLPDVEVDKLNLRKREVGKVIPPANPESGGMVLTAEEIKDVICSTGLWVVVREGFGGVGKVSRKGDGWRIRA</sequence>
<feature type="compositionally biased region" description="Low complexity" evidence="1">
    <location>
        <begin position="124"/>
        <end position="144"/>
    </location>
</feature>
<evidence type="ECO:0000256" key="1">
    <source>
        <dbReference type="SAM" id="MobiDB-lite"/>
    </source>
</evidence>
<accession>A0ABR2Z7S5</accession>
<dbReference type="EMBL" id="JBBXMP010000586">
    <property type="protein sequence ID" value="KAL0057323.1"/>
    <property type="molecule type" value="Genomic_DNA"/>
</dbReference>
<feature type="compositionally biased region" description="Acidic residues" evidence="1">
    <location>
        <begin position="761"/>
        <end position="772"/>
    </location>
</feature>
<feature type="compositionally biased region" description="Polar residues" evidence="1">
    <location>
        <begin position="678"/>
        <end position="693"/>
    </location>
</feature>
<dbReference type="Proteomes" id="UP001437256">
    <property type="component" value="Unassembled WGS sequence"/>
</dbReference>
<comment type="caution">
    <text evidence="2">The sequence shown here is derived from an EMBL/GenBank/DDBJ whole genome shotgun (WGS) entry which is preliminary data.</text>
</comment>
<feature type="compositionally biased region" description="Basic and acidic residues" evidence="1">
    <location>
        <begin position="450"/>
        <end position="459"/>
    </location>
</feature>
<evidence type="ECO:0000313" key="2">
    <source>
        <dbReference type="EMBL" id="KAL0057323.1"/>
    </source>
</evidence>
<protein>
    <submittedName>
        <fullName evidence="2">Uncharacterized protein</fullName>
    </submittedName>
</protein>
<organism evidence="2 3">
    <name type="scientific">Marasmius tenuissimus</name>
    <dbReference type="NCBI Taxonomy" id="585030"/>
    <lineage>
        <taxon>Eukaryota</taxon>
        <taxon>Fungi</taxon>
        <taxon>Dikarya</taxon>
        <taxon>Basidiomycota</taxon>
        <taxon>Agaricomycotina</taxon>
        <taxon>Agaricomycetes</taxon>
        <taxon>Agaricomycetidae</taxon>
        <taxon>Agaricales</taxon>
        <taxon>Marasmiineae</taxon>
        <taxon>Marasmiaceae</taxon>
        <taxon>Marasmius</taxon>
    </lineage>
</organism>
<feature type="compositionally biased region" description="Low complexity" evidence="1">
    <location>
        <begin position="369"/>
        <end position="384"/>
    </location>
</feature>
<reference evidence="2 3" key="1">
    <citation type="submission" date="2024-05" db="EMBL/GenBank/DDBJ databases">
        <title>A draft genome resource for the thread blight pathogen Marasmius tenuissimus strain MS-2.</title>
        <authorList>
            <person name="Yulfo-Soto G.E."/>
            <person name="Baruah I.K."/>
            <person name="Amoako-Attah I."/>
            <person name="Bukari Y."/>
            <person name="Meinhardt L.W."/>
            <person name="Bailey B.A."/>
            <person name="Cohen S.P."/>
        </authorList>
    </citation>
    <scope>NUCLEOTIDE SEQUENCE [LARGE SCALE GENOMIC DNA]</scope>
    <source>
        <strain evidence="2 3">MS-2</strain>
    </source>
</reference>